<evidence type="ECO:0000256" key="4">
    <source>
        <dbReference type="ARBA" id="ARBA00022490"/>
    </source>
</evidence>
<evidence type="ECO:0000256" key="2">
    <source>
        <dbReference type="ARBA" id="ARBA00009695"/>
    </source>
</evidence>
<dbReference type="InterPro" id="IPR036388">
    <property type="entry name" value="WH-like_DNA-bd_sf"/>
</dbReference>
<evidence type="ECO:0000313" key="8">
    <source>
        <dbReference type="EMBL" id="NEG70129.1"/>
    </source>
</evidence>
<dbReference type="GO" id="GO:0006282">
    <property type="term" value="P:regulation of DNA repair"/>
    <property type="evidence" value="ECO:0007669"/>
    <property type="project" value="InterPro"/>
</dbReference>
<dbReference type="PANTHER" id="PTHR33602">
    <property type="entry name" value="REGULATORY PROTEIN RECX FAMILY PROTEIN"/>
    <property type="match status" value="1"/>
</dbReference>
<evidence type="ECO:0000259" key="6">
    <source>
        <dbReference type="Pfam" id="PF02631"/>
    </source>
</evidence>
<evidence type="ECO:0000256" key="5">
    <source>
        <dbReference type="SAM" id="MobiDB-lite"/>
    </source>
</evidence>
<feature type="domain" description="RecX first three-helical" evidence="7">
    <location>
        <begin position="75"/>
        <end position="114"/>
    </location>
</feature>
<comment type="subcellular location">
    <subcellularLocation>
        <location evidence="1">Cytoplasm</location>
    </subcellularLocation>
</comment>
<dbReference type="InterPro" id="IPR053926">
    <property type="entry name" value="RecX_HTH_1st"/>
</dbReference>
<dbReference type="GO" id="GO:0005737">
    <property type="term" value="C:cytoplasm"/>
    <property type="evidence" value="ECO:0007669"/>
    <property type="project" value="UniProtKB-SubCell"/>
</dbReference>
<evidence type="ECO:0000259" key="7">
    <source>
        <dbReference type="Pfam" id="PF21982"/>
    </source>
</evidence>
<dbReference type="InterPro" id="IPR053924">
    <property type="entry name" value="RecX_HTH_2nd"/>
</dbReference>
<name>A0A6I5N392_9BIFI</name>
<dbReference type="Gene3D" id="1.10.10.10">
    <property type="entry name" value="Winged helix-like DNA-binding domain superfamily/Winged helix DNA-binding domain"/>
    <property type="match status" value="2"/>
</dbReference>
<dbReference type="RefSeq" id="WP_163227726.1">
    <property type="nucleotide sequence ID" value="NZ_VYSG01000002.1"/>
</dbReference>
<comment type="caution">
    <text evidence="8">The sequence shown here is derived from an EMBL/GenBank/DDBJ whole genome shotgun (WGS) entry which is preliminary data.</text>
</comment>
<proteinExistence type="inferred from homology"/>
<keyword evidence="4" id="KW-0963">Cytoplasm</keyword>
<organism evidence="8 9">
    <name type="scientific">Bifidobacterium choloepi</name>
    <dbReference type="NCBI Taxonomy" id="2614131"/>
    <lineage>
        <taxon>Bacteria</taxon>
        <taxon>Bacillati</taxon>
        <taxon>Actinomycetota</taxon>
        <taxon>Actinomycetes</taxon>
        <taxon>Bifidobacteriales</taxon>
        <taxon>Bifidobacteriaceae</taxon>
        <taxon>Bifidobacterium</taxon>
    </lineage>
</organism>
<dbReference type="InterPro" id="IPR003783">
    <property type="entry name" value="Regulatory_RecX"/>
</dbReference>
<dbReference type="Pfam" id="PF02631">
    <property type="entry name" value="RecX_HTH2"/>
    <property type="match status" value="1"/>
</dbReference>
<dbReference type="EMBL" id="VYSG01000002">
    <property type="protein sequence ID" value="NEG70129.1"/>
    <property type="molecule type" value="Genomic_DNA"/>
</dbReference>
<protein>
    <recommendedName>
        <fullName evidence="3">Regulatory protein RecX</fullName>
    </recommendedName>
</protein>
<gene>
    <name evidence="8" type="ORF">F6S87_05895</name>
</gene>
<evidence type="ECO:0000313" key="9">
    <source>
        <dbReference type="Proteomes" id="UP000469292"/>
    </source>
</evidence>
<accession>A0A6I5N392</accession>
<dbReference type="PANTHER" id="PTHR33602:SF1">
    <property type="entry name" value="REGULATORY PROTEIN RECX FAMILY PROTEIN"/>
    <property type="match status" value="1"/>
</dbReference>
<evidence type="ECO:0000256" key="3">
    <source>
        <dbReference type="ARBA" id="ARBA00018111"/>
    </source>
</evidence>
<feature type="region of interest" description="Disordered" evidence="5">
    <location>
        <begin position="1"/>
        <end position="65"/>
    </location>
</feature>
<dbReference type="Proteomes" id="UP000469292">
    <property type="component" value="Unassembled WGS sequence"/>
</dbReference>
<comment type="similarity">
    <text evidence="2">Belongs to the RecX family.</text>
</comment>
<reference evidence="8 9" key="1">
    <citation type="submission" date="2019-09" db="EMBL/GenBank/DDBJ databases">
        <title>Phylogenetic characterization of a novel taxon of the genus Bifidobacterium: Bifidobacterium choloepi sp. nov.</title>
        <authorList>
            <person name="Modesto M."/>
            <person name="Satti M."/>
        </authorList>
    </citation>
    <scope>NUCLEOTIDE SEQUENCE [LARGE SCALE GENOMIC DNA]</scope>
    <source>
        <strain evidence="8 9">BRDM6</strain>
    </source>
</reference>
<keyword evidence="9" id="KW-1185">Reference proteome</keyword>
<evidence type="ECO:0000256" key="1">
    <source>
        <dbReference type="ARBA" id="ARBA00004496"/>
    </source>
</evidence>
<dbReference type="AlphaFoldDB" id="A0A6I5N392"/>
<dbReference type="Pfam" id="PF21982">
    <property type="entry name" value="RecX_HTH1"/>
    <property type="match status" value="1"/>
</dbReference>
<feature type="compositionally biased region" description="Basic and acidic residues" evidence="5">
    <location>
        <begin position="19"/>
        <end position="35"/>
    </location>
</feature>
<sequence>MISAEDFLAGHRPVIVDDGETKDVGTEDVKTRDGEATAGEATAGEKGRPRARGATPRRGSFRCAQAAHPDDADECREAALRLLDAAARSTGTLRDKLAERGYEPATIDATIDRLLELHLLDDRLYAESVTRVCANRMMGRRGTEFELRRRGVDRATAQRVVREAEEQGVFVDAAWQLGRAVAKKTAGLDPGVRRRRFWAAGGRKGHDGADLADVAATLFSGRDD</sequence>
<feature type="domain" description="RecX second three-helical" evidence="6">
    <location>
        <begin position="121"/>
        <end position="159"/>
    </location>
</feature>